<proteinExistence type="inferred from homology"/>
<dbReference type="EMBL" id="WHJG01000015">
    <property type="protein sequence ID" value="NHZ80750.1"/>
    <property type="molecule type" value="Genomic_DNA"/>
</dbReference>
<evidence type="ECO:0000256" key="3">
    <source>
        <dbReference type="ARBA" id="ARBA00022475"/>
    </source>
</evidence>
<reference evidence="8 9" key="1">
    <citation type="submission" date="2019-10" db="EMBL/GenBank/DDBJ databases">
        <title>Taxonomy of Antarctic Massilia spp.: description of Massilia rubra sp. nov., Massilia aquatica sp. nov., Massilia mucilaginosa sp. nov., Massilia frigida sp. nov. isolated from streams, lakes and regoliths.</title>
        <authorList>
            <person name="Holochova P."/>
            <person name="Sedlacek I."/>
            <person name="Kralova S."/>
            <person name="Maslanova I."/>
            <person name="Busse H.-J."/>
            <person name="Stankova E."/>
            <person name="Vrbovska V."/>
            <person name="Kovarovic V."/>
            <person name="Bartak M."/>
            <person name="Svec P."/>
            <person name="Pantucek R."/>
        </authorList>
    </citation>
    <scope>NUCLEOTIDE SEQUENCE [LARGE SCALE GENOMIC DNA]</scope>
    <source>
        <strain evidence="8 9">CCM 8695</strain>
    </source>
</reference>
<organism evidence="8 9">
    <name type="scientific">Massilia frigida</name>
    <dbReference type="NCBI Taxonomy" id="2609281"/>
    <lineage>
        <taxon>Bacteria</taxon>
        <taxon>Pseudomonadati</taxon>
        <taxon>Pseudomonadota</taxon>
        <taxon>Betaproteobacteria</taxon>
        <taxon>Burkholderiales</taxon>
        <taxon>Oxalobacteraceae</taxon>
        <taxon>Telluria group</taxon>
        <taxon>Massilia</taxon>
    </lineage>
</organism>
<keyword evidence="4 7" id="KW-0812">Transmembrane</keyword>
<keyword evidence="5 7" id="KW-1133">Transmembrane helix</keyword>
<keyword evidence="9" id="KW-1185">Reference proteome</keyword>
<dbReference type="Proteomes" id="UP000621455">
    <property type="component" value="Unassembled WGS sequence"/>
</dbReference>
<protein>
    <submittedName>
        <fullName evidence="8">Type III secretion protein</fullName>
    </submittedName>
</protein>
<evidence type="ECO:0000256" key="2">
    <source>
        <dbReference type="ARBA" id="ARBA00009772"/>
    </source>
</evidence>
<dbReference type="InterPro" id="IPR002010">
    <property type="entry name" value="T3SS_IM_R"/>
</dbReference>
<feature type="transmembrane region" description="Helical" evidence="7">
    <location>
        <begin position="211"/>
        <end position="231"/>
    </location>
</feature>
<feature type="transmembrane region" description="Helical" evidence="7">
    <location>
        <begin position="174"/>
        <end position="199"/>
    </location>
</feature>
<keyword evidence="6 7" id="KW-0472">Membrane</keyword>
<feature type="transmembrane region" description="Helical" evidence="7">
    <location>
        <begin position="77"/>
        <end position="101"/>
    </location>
</feature>
<comment type="caution">
    <text evidence="8">The sequence shown here is derived from an EMBL/GenBank/DDBJ whole genome shotgun (WGS) entry which is preliminary data.</text>
</comment>
<evidence type="ECO:0000256" key="6">
    <source>
        <dbReference type="ARBA" id="ARBA00023136"/>
    </source>
</evidence>
<evidence type="ECO:0000256" key="7">
    <source>
        <dbReference type="SAM" id="Phobius"/>
    </source>
</evidence>
<dbReference type="PANTHER" id="PTHR30065:SF1">
    <property type="entry name" value="SURFACE PRESENTATION OF ANTIGENS PROTEIN SPAR"/>
    <property type="match status" value="1"/>
</dbReference>
<dbReference type="PRINTS" id="PR00953">
    <property type="entry name" value="TYPE3IMRPROT"/>
</dbReference>
<dbReference type="PANTHER" id="PTHR30065">
    <property type="entry name" value="FLAGELLAR BIOSYNTHETIC PROTEIN FLIR"/>
    <property type="match status" value="1"/>
</dbReference>
<dbReference type="RefSeq" id="WP_167088089.1">
    <property type="nucleotide sequence ID" value="NZ_WHJG01000015.1"/>
</dbReference>
<feature type="transmembrane region" description="Helical" evidence="7">
    <location>
        <begin position="37"/>
        <end position="57"/>
    </location>
</feature>
<evidence type="ECO:0000256" key="4">
    <source>
        <dbReference type="ARBA" id="ARBA00022692"/>
    </source>
</evidence>
<comment type="subcellular location">
    <subcellularLocation>
        <location evidence="1">Cell membrane</location>
        <topology evidence="1">Multi-pass membrane protein</topology>
    </subcellularLocation>
</comment>
<accession>A0ABX0NFX3</accession>
<feature type="transmembrane region" description="Helical" evidence="7">
    <location>
        <begin position="122"/>
        <end position="139"/>
    </location>
</feature>
<comment type="similarity">
    <text evidence="2">Belongs to the FliR/MopE/SpaR family.</text>
</comment>
<name>A0ABX0NFX3_9BURK</name>
<evidence type="ECO:0000313" key="8">
    <source>
        <dbReference type="EMBL" id="NHZ80750.1"/>
    </source>
</evidence>
<evidence type="ECO:0000313" key="9">
    <source>
        <dbReference type="Proteomes" id="UP000621455"/>
    </source>
</evidence>
<gene>
    <name evidence="8" type="ORF">F2P44_15925</name>
</gene>
<feature type="transmembrane region" description="Helical" evidence="7">
    <location>
        <begin position="6"/>
        <end position="25"/>
    </location>
</feature>
<keyword evidence="3" id="KW-1003">Cell membrane</keyword>
<dbReference type="Pfam" id="PF01311">
    <property type="entry name" value="Bac_export_1"/>
    <property type="match status" value="1"/>
</dbReference>
<evidence type="ECO:0000256" key="5">
    <source>
        <dbReference type="ARBA" id="ARBA00022989"/>
    </source>
</evidence>
<evidence type="ECO:0000256" key="1">
    <source>
        <dbReference type="ARBA" id="ARBA00004651"/>
    </source>
</evidence>
<sequence>MTLDIDPAWVATVFLLWLRIGTLFIMMPMFTGLDKFVVLRVLFTLALSVVMAPQLGAGALAAPVNMAALVGAALAEVVVGATLGFGALAAFGAFSVAGKILDIQSGFGIGSVFDPVTRTGSPLFSMMLNMLGVTVFFSMEGHHALMRGIAFSVQQVAPGAGLANWPVETVIRQFGLMFSLGVALIAPVMFCLVLVEVGFAMTSRVLPQMNVFVVSIPVKIVAALALLAMTISTVGASMGRIYSAIFSYWEQVLLHV</sequence>